<dbReference type="GO" id="GO:0051539">
    <property type="term" value="F:4 iron, 4 sulfur cluster binding"/>
    <property type="evidence" value="ECO:0007669"/>
    <property type="project" value="UniProtKB-KW"/>
</dbReference>
<proteinExistence type="inferred from homology"/>
<evidence type="ECO:0000256" key="6">
    <source>
        <dbReference type="ARBA" id="ARBA00023239"/>
    </source>
</evidence>
<keyword evidence="6 8" id="KW-0456">Lyase</keyword>
<keyword evidence="4" id="KW-0408">Iron</keyword>
<evidence type="ECO:0000256" key="1">
    <source>
        <dbReference type="ARBA" id="ARBA00008876"/>
    </source>
</evidence>
<reference evidence="9" key="1">
    <citation type="submission" date="2016-11" db="EMBL/GenBank/DDBJ databases">
        <title>Dehalogenimonas formicexedens sp. nov., a chlorinated alkane respiring bacterium isolated from contaminated groundwater.</title>
        <authorList>
            <person name="Key T.A."/>
            <person name="Bowman K.S."/>
            <person name="Lee I."/>
            <person name="Chun J."/>
            <person name="Albuquerque L."/>
            <person name="da Costa M.S."/>
            <person name="Rainey F.A."/>
            <person name="Moe W.M."/>
        </authorList>
    </citation>
    <scope>NUCLEOTIDE SEQUENCE [LARGE SCALE GENOMIC DNA]</scope>
    <source>
        <strain evidence="9">NSZ-14</strain>
    </source>
</reference>
<dbReference type="PANTHER" id="PTHR30389">
    <property type="entry name" value="FUMARATE HYDRATASE-RELATED"/>
    <property type="match status" value="1"/>
</dbReference>
<evidence type="ECO:0000256" key="3">
    <source>
        <dbReference type="ARBA" id="ARBA00022723"/>
    </source>
</evidence>
<dbReference type="GO" id="GO:0046872">
    <property type="term" value="F:metal ion binding"/>
    <property type="evidence" value="ECO:0007669"/>
    <property type="project" value="UniProtKB-KW"/>
</dbReference>
<dbReference type="EMBL" id="CP018258">
    <property type="protein sequence ID" value="APV44581.1"/>
    <property type="molecule type" value="Genomic_DNA"/>
</dbReference>
<gene>
    <name evidence="8" type="primary">fumA</name>
    <name evidence="8" type="ORF">Dform_01253</name>
</gene>
<evidence type="ECO:0000313" key="8">
    <source>
        <dbReference type="EMBL" id="APV44581.1"/>
    </source>
</evidence>
<dbReference type="PANTHER" id="PTHR30389:SF17">
    <property type="entry name" value="L(+)-TARTRATE DEHYDRATASE SUBUNIT ALPHA-RELATED"/>
    <property type="match status" value="1"/>
</dbReference>
<keyword evidence="3" id="KW-0479">Metal-binding</keyword>
<dbReference type="STRING" id="1839801.Dform_01253"/>
<dbReference type="NCBIfam" id="NF004885">
    <property type="entry name" value="PRK06246.1"/>
    <property type="match status" value="1"/>
</dbReference>
<evidence type="ECO:0000256" key="2">
    <source>
        <dbReference type="ARBA" id="ARBA00022485"/>
    </source>
</evidence>
<dbReference type="Pfam" id="PF05681">
    <property type="entry name" value="Fumerase"/>
    <property type="match status" value="1"/>
</dbReference>
<keyword evidence="5" id="KW-0411">Iron-sulfur</keyword>
<accession>A0A1P8F7Y0</accession>
<dbReference type="NCBIfam" id="TIGR00722">
    <property type="entry name" value="ttdA_fumA_fumB"/>
    <property type="match status" value="1"/>
</dbReference>
<sequence length="281" mass="29742">MREINSSVVTATVARLAEKANYELSSDVLGALNNARVAEKSMLGREILDLVIENASHAPEIRKPLCQDCGVAVVFIDIGQEVHISGGDLESAVKEGVRKGYGEGFLRKSMVASPFTGRNNTGDNSPPVIYYRIVPGDRLKISVMAKGSGAENMSRLFMLKPAEGRSGVIEAAVRAVEEAGGKPCPPIIIGIGIGGTAEESMLMAKRSLLRKVGQPSEDVDSAALERDILDRVNKLGIGPLGLGGSVTALAVHVESMPCHIASLPVAINLQCHSARHKEAEI</sequence>
<evidence type="ECO:0000259" key="7">
    <source>
        <dbReference type="Pfam" id="PF05681"/>
    </source>
</evidence>
<dbReference type="GO" id="GO:0004333">
    <property type="term" value="F:fumarate hydratase activity"/>
    <property type="evidence" value="ECO:0007669"/>
    <property type="project" value="UniProtKB-EC"/>
</dbReference>
<keyword evidence="9" id="KW-1185">Reference proteome</keyword>
<evidence type="ECO:0000256" key="5">
    <source>
        <dbReference type="ARBA" id="ARBA00023014"/>
    </source>
</evidence>
<evidence type="ECO:0000313" key="9">
    <source>
        <dbReference type="Proteomes" id="UP000185934"/>
    </source>
</evidence>
<dbReference type="InterPro" id="IPR004646">
    <property type="entry name" value="Fe-S_hydro-lyase_TtdA-typ_cat"/>
</dbReference>
<keyword evidence="2" id="KW-0004">4Fe-4S</keyword>
<organism evidence="8 9">
    <name type="scientific">Dehalogenimonas formicexedens</name>
    <dbReference type="NCBI Taxonomy" id="1839801"/>
    <lineage>
        <taxon>Bacteria</taxon>
        <taxon>Bacillati</taxon>
        <taxon>Chloroflexota</taxon>
        <taxon>Dehalococcoidia</taxon>
        <taxon>Dehalococcoidales</taxon>
        <taxon>Dehalococcoidaceae</taxon>
        <taxon>Dehalogenimonas</taxon>
    </lineage>
</organism>
<protein>
    <submittedName>
        <fullName evidence="8">Fumarate hydratase subunit alpha</fullName>
        <ecNumber evidence="8">4.2.1.2</ecNumber>
    </submittedName>
</protein>
<evidence type="ECO:0000256" key="4">
    <source>
        <dbReference type="ARBA" id="ARBA00023004"/>
    </source>
</evidence>
<dbReference type="AlphaFoldDB" id="A0A1P8F7Y0"/>
<dbReference type="InterPro" id="IPR051208">
    <property type="entry name" value="Class-I_Fumarase/Tartrate_DH"/>
</dbReference>
<dbReference type="KEGG" id="dfo:Dform_01253"/>
<name>A0A1P8F7Y0_9CHLR</name>
<feature type="domain" description="Fe-S hydro-lyase tartrate dehydratase alpha-type catalytic" evidence="7">
    <location>
        <begin position="11"/>
        <end position="279"/>
    </location>
</feature>
<dbReference type="EC" id="4.2.1.2" evidence="8"/>
<dbReference type="OrthoDB" id="9798978at2"/>
<dbReference type="RefSeq" id="WP_076004250.1">
    <property type="nucleotide sequence ID" value="NZ_CP018258.1"/>
</dbReference>
<dbReference type="Proteomes" id="UP000185934">
    <property type="component" value="Chromosome"/>
</dbReference>
<comment type="similarity">
    <text evidence="1">Belongs to the class-I fumarase family.</text>
</comment>